<sequence>TLLRGRAYFLQRLIKALLVAEGFEGFEASVSVAHLENRVAAAMTLSAREEFRVYLLMYAKRLGAEGLKSKIEELLRSLLGDIFTEAGDKLSVEDAAGKGWHTPENEICGWKREDLLKEVVLLLGKHRDIQRITVPYAKILGVVGEGS</sequence>
<feature type="non-terminal residue" evidence="1">
    <location>
        <position position="147"/>
    </location>
</feature>
<keyword evidence="2" id="KW-1185">Reference proteome</keyword>
<evidence type="ECO:0000313" key="2">
    <source>
        <dbReference type="Proteomes" id="UP001186974"/>
    </source>
</evidence>
<dbReference type="Proteomes" id="UP001186974">
    <property type="component" value="Unassembled WGS sequence"/>
</dbReference>
<protein>
    <submittedName>
        <fullName evidence="1">HIR complex subunit</fullName>
    </submittedName>
</protein>
<name>A0ACC3DHB0_9PEZI</name>
<feature type="non-terminal residue" evidence="1">
    <location>
        <position position="1"/>
    </location>
</feature>
<comment type="caution">
    <text evidence="1">The sequence shown here is derived from an EMBL/GenBank/DDBJ whole genome shotgun (WGS) entry which is preliminary data.</text>
</comment>
<proteinExistence type="predicted"/>
<evidence type="ECO:0000313" key="1">
    <source>
        <dbReference type="EMBL" id="KAK3072756.1"/>
    </source>
</evidence>
<organism evidence="1 2">
    <name type="scientific">Coniosporium uncinatum</name>
    <dbReference type="NCBI Taxonomy" id="93489"/>
    <lineage>
        <taxon>Eukaryota</taxon>
        <taxon>Fungi</taxon>
        <taxon>Dikarya</taxon>
        <taxon>Ascomycota</taxon>
        <taxon>Pezizomycotina</taxon>
        <taxon>Dothideomycetes</taxon>
        <taxon>Dothideomycetes incertae sedis</taxon>
        <taxon>Coniosporium</taxon>
    </lineage>
</organism>
<gene>
    <name evidence="1" type="primary">HIR1_2</name>
    <name evidence="1" type="ORF">LTS18_014570</name>
</gene>
<dbReference type="EMBL" id="JAWDJW010004692">
    <property type="protein sequence ID" value="KAK3072756.1"/>
    <property type="molecule type" value="Genomic_DNA"/>
</dbReference>
<reference evidence="1" key="1">
    <citation type="submission" date="2024-09" db="EMBL/GenBank/DDBJ databases">
        <title>Black Yeasts Isolated from many extreme environments.</title>
        <authorList>
            <person name="Coleine C."/>
            <person name="Stajich J.E."/>
            <person name="Selbmann L."/>
        </authorList>
    </citation>
    <scope>NUCLEOTIDE SEQUENCE</scope>
    <source>
        <strain evidence="1">CCFEE 5737</strain>
    </source>
</reference>
<accession>A0ACC3DHB0</accession>